<dbReference type="EMBL" id="JACGCM010001226">
    <property type="protein sequence ID" value="KAF6158338.1"/>
    <property type="molecule type" value="Genomic_DNA"/>
</dbReference>
<dbReference type="PANTHER" id="PTHR33116:SF80">
    <property type="entry name" value="REVERSE TRANSCRIPTASE ZINC-BINDING DOMAIN-CONTAINING PROTEIN"/>
    <property type="match status" value="1"/>
</dbReference>
<dbReference type="OrthoDB" id="1433817at2759"/>
<organism evidence="1 2">
    <name type="scientific">Kingdonia uniflora</name>
    <dbReference type="NCBI Taxonomy" id="39325"/>
    <lineage>
        <taxon>Eukaryota</taxon>
        <taxon>Viridiplantae</taxon>
        <taxon>Streptophyta</taxon>
        <taxon>Embryophyta</taxon>
        <taxon>Tracheophyta</taxon>
        <taxon>Spermatophyta</taxon>
        <taxon>Magnoliopsida</taxon>
        <taxon>Ranunculales</taxon>
        <taxon>Circaeasteraceae</taxon>
        <taxon>Kingdonia</taxon>
    </lineage>
</organism>
<accession>A0A7J7MUH7</accession>
<keyword evidence="2" id="KW-1185">Reference proteome</keyword>
<protein>
    <submittedName>
        <fullName evidence="1">Uncharacterized protein</fullName>
    </submittedName>
</protein>
<evidence type="ECO:0000313" key="2">
    <source>
        <dbReference type="Proteomes" id="UP000541444"/>
    </source>
</evidence>
<dbReference type="Proteomes" id="UP000541444">
    <property type="component" value="Unassembled WGS sequence"/>
</dbReference>
<proteinExistence type="predicted"/>
<gene>
    <name evidence="1" type="ORF">GIB67_022418</name>
</gene>
<comment type="caution">
    <text evidence="1">The sequence shown here is derived from an EMBL/GenBank/DDBJ whole genome shotgun (WGS) entry which is preliminary data.</text>
</comment>
<reference evidence="1 2" key="1">
    <citation type="journal article" date="2020" name="IScience">
        <title>Genome Sequencing of the Endangered Kingdonia uniflora (Circaeasteraceae, Ranunculales) Reveals Potential Mechanisms of Evolutionary Specialization.</title>
        <authorList>
            <person name="Sun Y."/>
            <person name="Deng T."/>
            <person name="Zhang A."/>
            <person name="Moore M.J."/>
            <person name="Landis J.B."/>
            <person name="Lin N."/>
            <person name="Zhang H."/>
            <person name="Zhang X."/>
            <person name="Huang J."/>
            <person name="Zhang X."/>
            <person name="Sun H."/>
            <person name="Wang H."/>
        </authorList>
    </citation>
    <scope>NUCLEOTIDE SEQUENCE [LARGE SCALE GENOMIC DNA]</scope>
    <source>
        <strain evidence="1">TB1705</strain>
        <tissue evidence="1">Leaf</tissue>
    </source>
</reference>
<dbReference type="PANTHER" id="PTHR33116">
    <property type="entry name" value="REVERSE TRANSCRIPTASE ZINC-BINDING DOMAIN-CONTAINING PROTEIN-RELATED-RELATED"/>
    <property type="match status" value="1"/>
</dbReference>
<name>A0A7J7MUH7_9MAGN</name>
<sequence length="390" mass="45147">MLSFQGRIVLAKSILNCIPIYNMVIYQWPQSLIKEGDSILSNFIWIGDPTKRKRITLRWEKLCKPFNEGGLGIRSLREVNNVMLYKLNWIFTQREETWAQLSHAKFHTTSGQRIHYHKRSSVWPGIKHADGITKPFIGWIIGKGMKINFWRDSWGSDIPLREHIDLPHHLWKKCTARVSDFLNADGWNFPADIFLAFLSMGIDINNIPYNPSVEDIQIWKPDVHSDFSVKNTLECTDGWKTTLKKCGMHSSYLNDLWITMVFVICRWLWHSKNKIRFDERKQSIREIQNKFLGDISNNAKLSSNSMYNTTFELQVVKVLSVKCKMRNALSIRSCGWTLPNIGEVKLRCDGSTMGNLGLSRIGVVYRDWEDRVLGTLSKVVGSTTNYLAEV</sequence>
<evidence type="ECO:0000313" key="1">
    <source>
        <dbReference type="EMBL" id="KAF6158338.1"/>
    </source>
</evidence>
<dbReference type="AlphaFoldDB" id="A0A7J7MUH7"/>